<dbReference type="GO" id="GO:0046872">
    <property type="term" value="F:metal ion binding"/>
    <property type="evidence" value="ECO:0007669"/>
    <property type="project" value="UniProtKB-UniRule"/>
</dbReference>
<proteinExistence type="inferred from homology"/>
<dbReference type="InterPro" id="IPR051735">
    <property type="entry name" value="CFEM_domain"/>
</dbReference>
<evidence type="ECO:0000256" key="5">
    <source>
        <dbReference type="ARBA" id="ARBA00022525"/>
    </source>
</evidence>
<keyword evidence="8 15" id="KW-0479">Metal-binding</keyword>
<keyword evidence="9 17" id="KW-0732">Signal</keyword>
<keyword evidence="12 15" id="KW-1015">Disulfide bond</keyword>
<feature type="disulfide bond" evidence="15">
    <location>
        <begin position="42"/>
        <end position="82"/>
    </location>
</feature>
<dbReference type="Proteomes" id="UP000076632">
    <property type="component" value="Unassembled WGS sequence"/>
</dbReference>
<dbReference type="GeneID" id="28893990"/>
<dbReference type="PANTHER" id="PTHR37928:SF2">
    <property type="entry name" value="GPI ANCHORED CFEM DOMAIN PROTEIN (AFU_ORTHOLOGUE AFUA_6G10580)"/>
    <property type="match status" value="1"/>
</dbReference>
<feature type="signal peptide" evidence="17">
    <location>
        <begin position="1"/>
        <end position="22"/>
    </location>
</feature>
<evidence type="ECO:0000256" key="8">
    <source>
        <dbReference type="ARBA" id="ARBA00022723"/>
    </source>
</evidence>
<evidence type="ECO:0000256" key="16">
    <source>
        <dbReference type="SAM" id="Phobius"/>
    </source>
</evidence>
<dbReference type="InParanoid" id="A0A165IAC3"/>
<feature type="domain" description="CFEM" evidence="18">
    <location>
        <begin position="14"/>
        <end position="125"/>
    </location>
</feature>
<feature type="transmembrane region" description="Helical" evidence="16">
    <location>
        <begin position="277"/>
        <end position="298"/>
    </location>
</feature>
<feature type="disulfide bond" evidence="15">
    <location>
        <begin position="56"/>
        <end position="63"/>
    </location>
</feature>
<dbReference type="GO" id="GO:0098552">
    <property type="term" value="C:side of membrane"/>
    <property type="evidence" value="ECO:0007669"/>
    <property type="project" value="UniProtKB-KW"/>
</dbReference>
<feature type="chain" id="PRO_5007859146" description="CFEM domain-containing protein" evidence="17">
    <location>
        <begin position="23"/>
        <end position="299"/>
    </location>
</feature>
<evidence type="ECO:0000256" key="11">
    <source>
        <dbReference type="ARBA" id="ARBA00023136"/>
    </source>
</evidence>
<evidence type="ECO:0000313" key="19">
    <source>
        <dbReference type="EMBL" id="KZF24620.1"/>
    </source>
</evidence>
<evidence type="ECO:0000256" key="10">
    <source>
        <dbReference type="ARBA" id="ARBA00023004"/>
    </source>
</evidence>
<dbReference type="GO" id="GO:0005886">
    <property type="term" value="C:plasma membrane"/>
    <property type="evidence" value="ECO:0007669"/>
    <property type="project" value="UniProtKB-SubCell"/>
</dbReference>
<evidence type="ECO:0000259" key="18">
    <source>
        <dbReference type="PROSITE" id="PS52012"/>
    </source>
</evidence>
<protein>
    <recommendedName>
        <fullName evidence="18">CFEM domain-containing protein</fullName>
    </recommendedName>
</protein>
<dbReference type="PROSITE" id="PS52012">
    <property type="entry name" value="CFEM"/>
    <property type="match status" value="1"/>
</dbReference>
<keyword evidence="10 15" id="KW-0408">Iron</keyword>
<dbReference type="GO" id="GO:0005576">
    <property type="term" value="C:extracellular region"/>
    <property type="evidence" value="ECO:0007669"/>
    <property type="project" value="UniProtKB-SubCell"/>
</dbReference>
<dbReference type="OrthoDB" id="3065412at2759"/>
<gene>
    <name evidence="19" type="ORF">L228DRAFT_100462</name>
</gene>
<comment type="similarity">
    <text evidence="3">Belongs to the RBT5 family.</text>
</comment>
<keyword evidence="14" id="KW-0449">Lipoprotein</keyword>
<dbReference type="Pfam" id="PF05730">
    <property type="entry name" value="CFEM"/>
    <property type="match status" value="1"/>
</dbReference>
<evidence type="ECO:0000256" key="17">
    <source>
        <dbReference type="SAM" id="SignalP"/>
    </source>
</evidence>
<dbReference type="RefSeq" id="XP_018190175.1">
    <property type="nucleotide sequence ID" value="XM_018328853.1"/>
</dbReference>
<dbReference type="SMART" id="SM00747">
    <property type="entry name" value="CFEM"/>
    <property type="match status" value="1"/>
</dbReference>
<keyword evidence="16" id="KW-1133">Transmembrane helix</keyword>
<keyword evidence="16" id="KW-0812">Transmembrane</keyword>
<evidence type="ECO:0000256" key="13">
    <source>
        <dbReference type="ARBA" id="ARBA00023180"/>
    </source>
</evidence>
<keyword evidence="6 15" id="KW-0349">Heme</keyword>
<evidence type="ECO:0000256" key="14">
    <source>
        <dbReference type="ARBA" id="ARBA00023288"/>
    </source>
</evidence>
<keyword evidence="13" id="KW-0325">Glycoprotein</keyword>
<evidence type="ECO:0000256" key="6">
    <source>
        <dbReference type="ARBA" id="ARBA00022617"/>
    </source>
</evidence>
<dbReference type="PANTHER" id="PTHR37928">
    <property type="entry name" value="CFEM DOMAIN PROTEIN (AFU_ORTHOLOGUE AFUA_6G14090)"/>
    <property type="match status" value="1"/>
</dbReference>
<reference evidence="19 20" key="1">
    <citation type="journal article" date="2016" name="Fungal Biol.">
        <title>The genome of Xylona heveae provides a window into fungal endophytism.</title>
        <authorList>
            <person name="Gazis R."/>
            <person name="Kuo A."/>
            <person name="Riley R."/>
            <person name="LaButti K."/>
            <person name="Lipzen A."/>
            <person name="Lin J."/>
            <person name="Amirebrahimi M."/>
            <person name="Hesse C.N."/>
            <person name="Spatafora J.W."/>
            <person name="Henrissat B."/>
            <person name="Hainaut M."/>
            <person name="Grigoriev I.V."/>
            <person name="Hibbett D.S."/>
        </authorList>
    </citation>
    <scope>NUCLEOTIDE SEQUENCE [LARGE SCALE GENOMIC DNA]</scope>
    <source>
        <strain evidence="19 20">TC161</strain>
    </source>
</reference>
<evidence type="ECO:0000256" key="1">
    <source>
        <dbReference type="ARBA" id="ARBA00004609"/>
    </source>
</evidence>
<feature type="disulfide bond" evidence="15">
    <location>
        <begin position="65"/>
        <end position="98"/>
    </location>
</feature>
<evidence type="ECO:0000256" key="7">
    <source>
        <dbReference type="ARBA" id="ARBA00022622"/>
    </source>
</evidence>
<dbReference type="AlphaFoldDB" id="A0A165IAC3"/>
<sequence length="299" mass="29376">MKFSISASTSCLLLGVFTLSGSQVLGVTASDADSSPQSLPSCAESCVGTSFSKSGCALLDMQCICADKKMASTMSDCLTNACSKNDQQTTINFVSSICKLVKSWSSISASTSTGTATSSSFPSSPLSLSSGLSFSSPSSASASISSKHTNSKSASTALKASTASSTTVSSLDSLATSTKALGEGPDLPGVSSSLSSAAAAASTFTSSLSSYAASSASASASGSSLGEPIGNKLRVNATGSGTSATTPTVSLTGTTHVFTTSGVPVSAAGPASRHPCLLGLFGICVAFCMSFSIVVVGFT</sequence>
<feature type="disulfide bond" evidence="15">
    <location>
        <begin position="46"/>
        <end position="77"/>
    </location>
</feature>
<keyword evidence="11 16" id="KW-0472">Membrane</keyword>
<dbReference type="STRING" id="1328760.A0A165IAC3"/>
<evidence type="ECO:0000256" key="15">
    <source>
        <dbReference type="PROSITE-ProRule" id="PRU01356"/>
    </source>
</evidence>
<keyword evidence="7" id="KW-0336">GPI-anchor</keyword>
<evidence type="ECO:0000313" key="20">
    <source>
        <dbReference type="Proteomes" id="UP000076632"/>
    </source>
</evidence>
<evidence type="ECO:0000256" key="4">
    <source>
        <dbReference type="ARBA" id="ARBA00022475"/>
    </source>
</evidence>
<feature type="binding site" description="axial binding residue" evidence="15">
    <location>
        <position position="60"/>
    </location>
    <ligand>
        <name>heme</name>
        <dbReference type="ChEBI" id="CHEBI:30413"/>
    </ligand>
    <ligandPart>
        <name>Fe</name>
        <dbReference type="ChEBI" id="CHEBI:18248"/>
    </ligandPart>
</feature>
<organism evidence="19 20">
    <name type="scientific">Xylona heveae (strain CBS 132557 / TC161)</name>
    <dbReference type="NCBI Taxonomy" id="1328760"/>
    <lineage>
        <taxon>Eukaryota</taxon>
        <taxon>Fungi</taxon>
        <taxon>Dikarya</taxon>
        <taxon>Ascomycota</taxon>
        <taxon>Pezizomycotina</taxon>
        <taxon>Xylonomycetes</taxon>
        <taxon>Xylonales</taxon>
        <taxon>Xylonaceae</taxon>
        <taxon>Xylona</taxon>
    </lineage>
</organism>
<evidence type="ECO:0000256" key="9">
    <source>
        <dbReference type="ARBA" id="ARBA00022729"/>
    </source>
</evidence>
<keyword evidence="4" id="KW-1003">Cell membrane</keyword>
<evidence type="ECO:0000256" key="2">
    <source>
        <dbReference type="ARBA" id="ARBA00004613"/>
    </source>
</evidence>
<dbReference type="InterPro" id="IPR008427">
    <property type="entry name" value="Extracellular_membr_CFEM_dom"/>
</dbReference>
<evidence type="ECO:0000256" key="12">
    <source>
        <dbReference type="ARBA" id="ARBA00023157"/>
    </source>
</evidence>
<comment type="subcellular location">
    <subcellularLocation>
        <location evidence="1">Cell membrane</location>
        <topology evidence="1">Lipid-anchor</topology>
        <topology evidence="1">GPI-anchor</topology>
    </subcellularLocation>
    <subcellularLocation>
        <location evidence="2">Secreted</location>
    </subcellularLocation>
</comment>
<keyword evidence="5" id="KW-0964">Secreted</keyword>
<name>A0A165IAC3_XYLHT</name>
<keyword evidence="20" id="KW-1185">Reference proteome</keyword>
<dbReference type="OMA" id="INCICAS"/>
<accession>A0A165IAC3</accession>
<evidence type="ECO:0000256" key="3">
    <source>
        <dbReference type="ARBA" id="ARBA00010031"/>
    </source>
</evidence>
<dbReference type="EMBL" id="KV407456">
    <property type="protein sequence ID" value="KZF24620.1"/>
    <property type="molecule type" value="Genomic_DNA"/>
</dbReference>